<protein>
    <submittedName>
        <fullName evidence="4">Hydantoinase/oxoprolinase-domain-containing protein</fullName>
    </submittedName>
</protein>
<dbReference type="Pfam" id="PF05378">
    <property type="entry name" value="Hydant_A_N"/>
    <property type="match status" value="1"/>
</dbReference>
<dbReference type="OrthoDB" id="3643at2759"/>
<name>A0A550C058_9AGAR</name>
<evidence type="ECO:0000259" key="1">
    <source>
        <dbReference type="Pfam" id="PF01968"/>
    </source>
</evidence>
<comment type="caution">
    <text evidence="4">The sequence shown here is derived from an EMBL/GenBank/DDBJ whole genome shotgun (WGS) entry which is preliminary data.</text>
</comment>
<evidence type="ECO:0000259" key="3">
    <source>
        <dbReference type="Pfam" id="PF19278"/>
    </source>
</evidence>
<dbReference type="EMBL" id="VDMD01000038">
    <property type="protein sequence ID" value="TRM58146.1"/>
    <property type="molecule type" value="Genomic_DNA"/>
</dbReference>
<gene>
    <name evidence="4" type="ORF">BD626DRAFT_512322</name>
</gene>
<sequence length="808" mass="85923">MTTYATRIPAHSIRIAADRGGTFCDVHASYPDPDSPGQRKEMIVKLLSQDPANYRDAPTEGIRRVLNALVRQYPADTSLASLPTDTSSTHGGDPIPRATPLPTALIASIRLSTTVATNALLERRGERHALLVTKGFKDALLIGNQARPKIFDLNIRRPAPLYDHVIEIDERVTVVGYSSDPRAAERAVIFDDNGKVIRGYDGQAYEEPSGVEGDLPGPGSIVRGISGDAVLVYKTPDEAAVKKQLKELKDQGYRSIAILLAHSWTYPAHEQAIAKWAAEAGFPHISPSAELLAAVKMVPRGASASADAYLTPVLGAYLDGFFAGFEDADNLRKSGRVEFMTSTGGLVPAASFSGLKSILSGPAGGVVGYARTCYGGEDEGGKARGVIGLDVGGTSTDVSRYAGRYEVVQEAMTAGISVVGGQLDINTVAAGGGSCLEFRNGMFCAGPASAGAEPGPVCYRKGGPLALTDANLVLGRLVPAYFPAIFGPGENEGPDAEAAKAALEKVREAINADPSTERPLSLDEVAYGFVKVANETMCRPIRALTEARGYATGEHILAPFGGAGGQHACEIASLLGIKTVLVHRYSSVLSAYGLALAERVVERQEPASDTFSVRSAPGLAQRLARMEEAVKKDLEEQGFPPDRINVERLLNMRFDGTDTALMVLGADARGEEAVAGIEDFAAAFGRAYKSEFGFLLEGKAIVVDDVKVRGIGTTYDTLGENVHIEAKRLTSTEGAMRRVAKEDADTTHSVYFEKLGRVLDTPIYLLEKLRTGDEVAGPAVVIDDTQTIVLVPGARALVTSRHLWIEVE</sequence>
<dbReference type="Proteomes" id="UP000320762">
    <property type="component" value="Unassembled WGS sequence"/>
</dbReference>
<dbReference type="STRING" id="97359.A0A550C058"/>
<dbReference type="AlphaFoldDB" id="A0A550C058"/>
<evidence type="ECO:0000313" key="5">
    <source>
        <dbReference type="Proteomes" id="UP000320762"/>
    </source>
</evidence>
<dbReference type="GO" id="GO:0005829">
    <property type="term" value="C:cytosol"/>
    <property type="evidence" value="ECO:0007669"/>
    <property type="project" value="TreeGrafter"/>
</dbReference>
<organism evidence="4 5">
    <name type="scientific">Schizophyllum amplum</name>
    <dbReference type="NCBI Taxonomy" id="97359"/>
    <lineage>
        <taxon>Eukaryota</taxon>
        <taxon>Fungi</taxon>
        <taxon>Dikarya</taxon>
        <taxon>Basidiomycota</taxon>
        <taxon>Agaricomycotina</taxon>
        <taxon>Agaricomycetes</taxon>
        <taxon>Agaricomycetidae</taxon>
        <taxon>Agaricales</taxon>
        <taxon>Schizophyllaceae</taxon>
        <taxon>Schizophyllum</taxon>
    </lineage>
</organism>
<evidence type="ECO:0000259" key="2">
    <source>
        <dbReference type="Pfam" id="PF05378"/>
    </source>
</evidence>
<dbReference type="InterPro" id="IPR049517">
    <property type="entry name" value="ACX-like_C"/>
</dbReference>
<keyword evidence="5" id="KW-1185">Reference proteome</keyword>
<dbReference type="Pfam" id="PF19278">
    <property type="entry name" value="Hydant_A_C"/>
    <property type="match status" value="1"/>
</dbReference>
<dbReference type="Pfam" id="PF01968">
    <property type="entry name" value="Hydantoinase_A"/>
    <property type="match status" value="1"/>
</dbReference>
<dbReference type="PANTHER" id="PTHR11365:SF2">
    <property type="entry name" value="5-OXOPROLINASE"/>
    <property type="match status" value="1"/>
</dbReference>
<evidence type="ECO:0000313" key="4">
    <source>
        <dbReference type="EMBL" id="TRM58146.1"/>
    </source>
</evidence>
<feature type="domain" description="Hydantoinase/oxoprolinase N-terminal" evidence="2">
    <location>
        <begin position="14"/>
        <end position="280"/>
    </location>
</feature>
<dbReference type="InterPro" id="IPR008040">
    <property type="entry name" value="Hydant_A_N"/>
</dbReference>
<dbReference type="GO" id="GO:0006749">
    <property type="term" value="P:glutathione metabolic process"/>
    <property type="evidence" value="ECO:0007669"/>
    <property type="project" value="TreeGrafter"/>
</dbReference>
<reference evidence="4 5" key="1">
    <citation type="journal article" date="2019" name="New Phytol.">
        <title>Comparative genomics reveals unique wood-decay strategies and fruiting body development in the Schizophyllaceae.</title>
        <authorList>
            <person name="Almasi E."/>
            <person name="Sahu N."/>
            <person name="Krizsan K."/>
            <person name="Balint B."/>
            <person name="Kovacs G.M."/>
            <person name="Kiss B."/>
            <person name="Cseklye J."/>
            <person name="Drula E."/>
            <person name="Henrissat B."/>
            <person name="Nagy I."/>
            <person name="Chovatia M."/>
            <person name="Adam C."/>
            <person name="LaButti K."/>
            <person name="Lipzen A."/>
            <person name="Riley R."/>
            <person name="Grigoriev I.V."/>
            <person name="Nagy L.G."/>
        </authorList>
    </citation>
    <scope>NUCLEOTIDE SEQUENCE [LARGE SCALE GENOMIC DNA]</scope>
    <source>
        <strain evidence="4 5">NL-1724</strain>
    </source>
</reference>
<feature type="domain" description="Acetophenone carboxylase-like C-terminal" evidence="3">
    <location>
        <begin position="614"/>
        <end position="799"/>
    </location>
</feature>
<proteinExistence type="predicted"/>
<dbReference type="GO" id="GO:0017168">
    <property type="term" value="F:5-oxoprolinase (ATP-hydrolyzing) activity"/>
    <property type="evidence" value="ECO:0007669"/>
    <property type="project" value="TreeGrafter"/>
</dbReference>
<dbReference type="InterPro" id="IPR002821">
    <property type="entry name" value="Hydantoinase_A"/>
</dbReference>
<feature type="domain" description="Hydantoinase A/oxoprolinase" evidence="1">
    <location>
        <begin position="300"/>
        <end position="599"/>
    </location>
</feature>
<dbReference type="InterPro" id="IPR045079">
    <property type="entry name" value="Oxoprolinase-like"/>
</dbReference>
<dbReference type="PANTHER" id="PTHR11365">
    <property type="entry name" value="5-OXOPROLINASE RELATED"/>
    <property type="match status" value="1"/>
</dbReference>
<accession>A0A550C058</accession>